<proteinExistence type="inferred from homology"/>
<accession>A0A0J1HHH4</accession>
<dbReference type="InterPro" id="IPR020892">
    <property type="entry name" value="Cyclophilin-type_PPIase_CS"/>
</dbReference>
<dbReference type="AlphaFoldDB" id="A0A0J1HHH4"/>
<keyword evidence="7" id="KW-1185">Reference proteome</keyword>
<dbReference type="GO" id="GO:0006457">
    <property type="term" value="P:protein folding"/>
    <property type="evidence" value="ECO:0007669"/>
    <property type="project" value="InterPro"/>
</dbReference>
<protein>
    <recommendedName>
        <fullName evidence="4">Peptidyl-prolyl cis-trans isomerase</fullName>
        <shortName evidence="4">PPIase</shortName>
        <ecNumber evidence="4">5.2.1.8</ecNumber>
    </recommendedName>
</protein>
<dbReference type="InterPro" id="IPR044665">
    <property type="entry name" value="E_coli_cyclophilin_A-like"/>
</dbReference>
<comment type="function">
    <text evidence="4">PPIases accelerate the folding of proteins. It catalyzes the cis-trans isomerization of proline imidic peptide bonds in oligopeptides.</text>
</comment>
<dbReference type="InterPro" id="IPR002130">
    <property type="entry name" value="Cyclophilin-type_PPIase_dom"/>
</dbReference>
<dbReference type="GO" id="GO:0003755">
    <property type="term" value="F:peptidyl-prolyl cis-trans isomerase activity"/>
    <property type="evidence" value="ECO:0007669"/>
    <property type="project" value="UniProtKB-UniRule"/>
</dbReference>
<evidence type="ECO:0000256" key="3">
    <source>
        <dbReference type="ARBA" id="ARBA00023235"/>
    </source>
</evidence>
<evidence type="ECO:0000259" key="5">
    <source>
        <dbReference type="PROSITE" id="PS50072"/>
    </source>
</evidence>
<dbReference type="RefSeq" id="WP_047883918.1">
    <property type="nucleotide sequence ID" value="NZ_CP071325.1"/>
</dbReference>
<dbReference type="Pfam" id="PF00160">
    <property type="entry name" value="Pro_isomerase"/>
    <property type="match status" value="1"/>
</dbReference>
<dbReference type="InterPro" id="IPR029000">
    <property type="entry name" value="Cyclophilin-like_dom_sf"/>
</dbReference>
<evidence type="ECO:0000256" key="2">
    <source>
        <dbReference type="ARBA" id="ARBA00023110"/>
    </source>
</evidence>
<name>A0A0J1HHH4_9GAMM</name>
<evidence type="ECO:0000256" key="1">
    <source>
        <dbReference type="ARBA" id="ARBA00007365"/>
    </source>
</evidence>
<feature type="domain" description="PPIase cyclophilin-type" evidence="5">
    <location>
        <begin position="29"/>
        <end position="181"/>
    </location>
</feature>
<evidence type="ECO:0000313" key="7">
    <source>
        <dbReference type="Proteomes" id="UP000035909"/>
    </source>
</evidence>
<evidence type="ECO:0000313" key="6">
    <source>
        <dbReference type="EMBL" id="KLV11080.1"/>
    </source>
</evidence>
<gene>
    <name evidence="6" type="ORF">ABT57_04100</name>
</gene>
<dbReference type="OrthoDB" id="9807797at2"/>
<dbReference type="STRING" id="320778.ABT57_04100"/>
<feature type="chain" id="PRO_5006516561" description="Peptidyl-prolyl cis-trans isomerase" evidence="4">
    <location>
        <begin position="19"/>
        <end position="184"/>
    </location>
</feature>
<comment type="similarity">
    <text evidence="1 4">Belongs to the cyclophilin-type PPIase family.</text>
</comment>
<comment type="caution">
    <text evidence="6">The sequence shown here is derived from an EMBL/GenBank/DDBJ whole genome shotgun (WGS) entry which is preliminary data.</text>
</comment>
<dbReference type="PROSITE" id="PS50072">
    <property type="entry name" value="CSA_PPIASE_2"/>
    <property type="match status" value="1"/>
</dbReference>
<dbReference type="PANTHER" id="PTHR43246">
    <property type="entry name" value="PEPTIDYL-PROLYL CIS-TRANS ISOMERASE CYP38, CHLOROPLASTIC"/>
    <property type="match status" value="1"/>
</dbReference>
<dbReference type="Gene3D" id="2.40.100.10">
    <property type="entry name" value="Cyclophilin-like"/>
    <property type="match status" value="1"/>
</dbReference>
<evidence type="ECO:0000256" key="4">
    <source>
        <dbReference type="RuleBase" id="RU363019"/>
    </source>
</evidence>
<dbReference type="EC" id="5.2.1.8" evidence="4"/>
<keyword evidence="4" id="KW-0732">Signal</keyword>
<reference evidence="6 7" key="1">
    <citation type="submission" date="2015-05" db="EMBL/GenBank/DDBJ databases">
        <title>Photobacterium galathea sp. nov.</title>
        <authorList>
            <person name="Machado H."/>
            <person name="Gram L."/>
        </authorList>
    </citation>
    <scope>NUCLEOTIDE SEQUENCE [LARGE SCALE GENOMIC DNA]</scope>
    <source>
        <strain evidence="6 7">DSM 22954</strain>
    </source>
</reference>
<dbReference type="SUPFAM" id="SSF50891">
    <property type="entry name" value="Cyclophilin-like"/>
    <property type="match status" value="1"/>
</dbReference>
<sequence length="184" mass="20160">MSRSLFALLLALALPVSAATQVQFSTSQGEFVVELNEEKAPVTSQNFLRYVEDGSYVGTVFHRVIPGFMAQGGGFDKELAMHPTYAPIQNESGNGLSNDRATIAMARTQAPDSATRQFYINYSDNRFLNARGNRPGYAVFGKVVKGFSVIEKMAEIPTHTVRSKGMKDVPQQPIVITAVKILNK</sequence>
<dbReference type="Proteomes" id="UP000035909">
    <property type="component" value="Unassembled WGS sequence"/>
</dbReference>
<feature type="signal peptide" evidence="4">
    <location>
        <begin position="1"/>
        <end position="18"/>
    </location>
</feature>
<keyword evidence="3 4" id="KW-0413">Isomerase</keyword>
<dbReference type="PROSITE" id="PS00170">
    <property type="entry name" value="CSA_PPIASE_1"/>
    <property type="match status" value="1"/>
</dbReference>
<keyword evidence="2 4" id="KW-0697">Rotamase</keyword>
<dbReference type="PRINTS" id="PR00153">
    <property type="entry name" value="CSAPPISMRASE"/>
</dbReference>
<organism evidence="6 7">
    <name type="scientific">Photobacterium ganghwense</name>
    <dbReference type="NCBI Taxonomy" id="320778"/>
    <lineage>
        <taxon>Bacteria</taxon>
        <taxon>Pseudomonadati</taxon>
        <taxon>Pseudomonadota</taxon>
        <taxon>Gammaproteobacteria</taxon>
        <taxon>Vibrionales</taxon>
        <taxon>Vibrionaceae</taxon>
        <taxon>Photobacterium</taxon>
    </lineage>
</organism>
<comment type="catalytic activity">
    <reaction evidence="4">
        <text>[protein]-peptidylproline (omega=180) = [protein]-peptidylproline (omega=0)</text>
        <dbReference type="Rhea" id="RHEA:16237"/>
        <dbReference type="Rhea" id="RHEA-COMP:10747"/>
        <dbReference type="Rhea" id="RHEA-COMP:10748"/>
        <dbReference type="ChEBI" id="CHEBI:83833"/>
        <dbReference type="ChEBI" id="CHEBI:83834"/>
        <dbReference type="EC" id="5.2.1.8"/>
    </reaction>
</comment>
<dbReference type="PATRIC" id="fig|320778.3.peg.879"/>
<dbReference type="EMBL" id="LDOU01000004">
    <property type="protein sequence ID" value="KLV11080.1"/>
    <property type="molecule type" value="Genomic_DNA"/>
</dbReference>